<comment type="caution">
    <text evidence="2">The sequence shown here is derived from an EMBL/GenBank/DDBJ whole genome shotgun (WGS) entry which is preliminary data.</text>
</comment>
<sequence>MALKCACVNPLRTVSCRQSVHGLLASRRSYKTSLNRRTEHDGKLHEETSPTPWPSYEAAPEVDPEGNAVKTAIGDLPLSPLMNPKYHEVKRKFKQMKPKQTGKRTPFQQKLLRNPYAQMLATNVRMCVGTEAVLPAFFLQKFKVVTLPDGGSRFFPTVPGNEFLPATEMWFEEVPSTPSADEAISPNDEESRPETQTSSSTPQLESTQDRTTAADRFQPWPDIHGDASGYFSFREDLLNKINAPGSQYKQKHVMLIRRTFSGKPLPSNMTDIKWLDGTPSLLLDAMRHRIMLYLQYLDNLVAKEDRLYITRCDTWEDAHKHLKPVCLLALGGSGEPGPPIPSSLPQLSILPREQRRRGGVIPIHDMRVLLGDENIALLRKKTSIFRSGSLFLVSRDRSMRLEMLLWKLQGFLAQSSSEKPPPQKPRVIWPYSISWSFPIRTRTR</sequence>
<dbReference type="EMBL" id="MU839831">
    <property type="protein sequence ID" value="KAK1756928.1"/>
    <property type="molecule type" value="Genomic_DNA"/>
</dbReference>
<proteinExistence type="predicted"/>
<evidence type="ECO:0000313" key="3">
    <source>
        <dbReference type="Proteomes" id="UP001239445"/>
    </source>
</evidence>
<evidence type="ECO:0000313" key="2">
    <source>
        <dbReference type="EMBL" id="KAK1756928.1"/>
    </source>
</evidence>
<gene>
    <name evidence="2" type="ORF">QBC47DRAFT_172995</name>
</gene>
<feature type="compositionally biased region" description="Polar residues" evidence="1">
    <location>
        <begin position="194"/>
        <end position="211"/>
    </location>
</feature>
<dbReference type="Proteomes" id="UP001239445">
    <property type="component" value="Unassembled WGS sequence"/>
</dbReference>
<dbReference type="AlphaFoldDB" id="A0AAJ0FB23"/>
<keyword evidence="3" id="KW-1185">Reference proteome</keyword>
<protein>
    <submittedName>
        <fullName evidence="2">Uncharacterized protein</fullName>
    </submittedName>
</protein>
<accession>A0AAJ0FB23</accession>
<evidence type="ECO:0000256" key="1">
    <source>
        <dbReference type="SAM" id="MobiDB-lite"/>
    </source>
</evidence>
<feature type="region of interest" description="Disordered" evidence="1">
    <location>
        <begin position="32"/>
        <end position="57"/>
    </location>
</feature>
<reference evidence="2" key="1">
    <citation type="submission" date="2023-06" db="EMBL/GenBank/DDBJ databases">
        <title>Genome-scale phylogeny and comparative genomics of the fungal order Sordariales.</title>
        <authorList>
            <consortium name="Lawrence Berkeley National Laboratory"/>
            <person name="Hensen N."/>
            <person name="Bonometti L."/>
            <person name="Westerberg I."/>
            <person name="Brannstrom I.O."/>
            <person name="Guillou S."/>
            <person name="Cros-Aarteil S."/>
            <person name="Calhoun S."/>
            <person name="Haridas S."/>
            <person name="Kuo A."/>
            <person name="Mondo S."/>
            <person name="Pangilinan J."/>
            <person name="Riley R."/>
            <person name="Labutti K."/>
            <person name="Andreopoulos B."/>
            <person name="Lipzen A."/>
            <person name="Chen C."/>
            <person name="Yanf M."/>
            <person name="Daum C."/>
            <person name="Ng V."/>
            <person name="Clum A."/>
            <person name="Steindorff A."/>
            <person name="Ohm R."/>
            <person name="Martin F."/>
            <person name="Silar P."/>
            <person name="Natvig D."/>
            <person name="Lalanne C."/>
            <person name="Gautier V."/>
            <person name="Ament-Velasquez S.L."/>
            <person name="Kruys A."/>
            <person name="Hutchinson M.I."/>
            <person name="Powell A.J."/>
            <person name="Barry K."/>
            <person name="Miller A.N."/>
            <person name="Grigoriev I.V."/>
            <person name="Debuchy R."/>
            <person name="Gladieux P."/>
            <person name="Thoren M.H."/>
            <person name="Johannesson H."/>
        </authorList>
    </citation>
    <scope>NUCLEOTIDE SEQUENCE</scope>
    <source>
        <strain evidence="2">PSN4</strain>
    </source>
</reference>
<name>A0AAJ0FB23_9PEZI</name>
<feature type="compositionally biased region" description="Basic and acidic residues" evidence="1">
    <location>
        <begin position="36"/>
        <end position="48"/>
    </location>
</feature>
<feature type="region of interest" description="Disordered" evidence="1">
    <location>
        <begin position="175"/>
        <end position="221"/>
    </location>
</feature>
<organism evidence="2 3">
    <name type="scientific">Echria macrotheca</name>
    <dbReference type="NCBI Taxonomy" id="438768"/>
    <lineage>
        <taxon>Eukaryota</taxon>
        <taxon>Fungi</taxon>
        <taxon>Dikarya</taxon>
        <taxon>Ascomycota</taxon>
        <taxon>Pezizomycotina</taxon>
        <taxon>Sordariomycetes</taxon>
        <taxon>Sordariomycetidae</taxon>
        <taxon>Sordariales</taxon>
        <taxon>Schizotheciaceae</taxon>
        <taxon>Echria</taxon>
    </lineage>
</organism>